<accession>A0AA42PAH6</accession>
<dbReference type="EMBL" id="JAOCAE010000006">
    <property type="protein sequence ID" value="MDH1236510.1"/>
    <property type="molecule type" value="Genomic_DNA"/>
</dbReference>
<gene>
    <name evidence="1" type="ORF">N5C32_10715</name>
</gene>
<protein>
    <submittedName>
        <fullName evidence="1">Uncharacterized protein</fullName>
    </submittedName>
</protein>
<dbReference type="Proteomes" id="UP001158500">
    <property type="component" value="Unassembled WGS sequence"/>
</dbReference>
<comment type="caution">
    <text evidence="1">The sequence shown here is derived from an EMBL/GenBank/DDBJ whole genome shotgun (WGS) entry which is preliminary data.</text>
</comment>
<dbReference type="RefSeq" id="WP_279641422.1">
    <property type="nucleotide sequence ID" value="NZ_JAOCAE010000006.1"/>
</dbReference>
<sequence>MTITLLLAYICTSAARDSCSVWQEGRWTGAAAPVYCTVERDLAEASVLPNQFIRYECKTVETEQVAHNQQRN</sequence>
<dbReference type="AlphaFoldDB" id="A0AA42PAH6"/>
<name>A0AA42PAH6_STUST</name>
<evidence type="ECO:0000313" key="2">
    <source>
        <dbReference type="Proteomes" id="UP001158500"/>
    </source>
</evidence>
<proteinExistence type="predicted"/>
<organism evidence="1 2">
    <name type="scientific">Stutzerimonas stutzeri</name>
    <name type="common">Pseudomonas stutzeri</name>
    <dbReference type="NCBI Taxonomy" id="316"/>
    <lineage>
        <taxon>Bacteria</taxon>
        <taxon>Pseudomonadati</taxon>
        <taxon>Pseudomonadota</taxon>
        <taxon>Gammaproteobacteria</taxon>
        <taxon>Pseudomonadales</taxon>
        <taxon>Pseudomonadaceae</taxon>
        <taxon>Stutzerimonas</taxon>
    </lineage>
</organism>
<reference evidence="1" key="1">
    <citation type="submission" date="2022-09" db="EMBL/GenBank/DDBJ databases">
        <title>Intensive care unit water sources are persistently colonized with multi-drug resistant bacteria and are the site of extensive horizontal gene transfer of antibiotic resistance genes.</title>
        <authorList>
            <person name="Diorio-Toth L."/>
        </authorList>
    </citation>
    <scope>NUCLEOTIDE SEQUENCE</scope>
    <source>
        <strain evidence="1">GD03947</strain>
    </source>
</reference>
<evidence type="ECO:0000313" key="1">
    <source>
        <dbReference type="EMBL" id="MDH1236510.1"/>
    </source>
</evidence>